<dbReference type="SUPFAM" id="SSF46626">
    <property type="entry name" value="Cytochrome c"/>
    <property type="match status" value="2"/>
</dbReference>
<reference evidence="12 13" key="1">
    <citation type="submission" date="2015-04" db="EMBL/GenBank/DDBJ databases">
        <title>Complete Sequence for the Genome of the Thioalkalivibrio versutus D301.</title>
        <authorList>
            <person name="Mu T."/>
            <person name="Zhou J."/>
            <person name="Xu X."/>
        </authorList>
    </citation>
    <scope>NUCLEOTIDE SEQUENCE [LARGE SCALE GENOMIC DNA]</scope>
    <source>
        <strain evidence="12 13">D301</strain>
    </source>
</reference>
<dbReference type="PANTHER" id="PTHR35008">
    <property type="entry name" value="BLL4482 PROTEIN-RELATED"/>
    <property type="match status" value="1"/>
</dbReference>
<dbReference type="InterPro" id="IPR036909">
    <property type="entry name" value="Cyt_c-like_dom_sf"/>
</dbReference>
<evidence type="ECO:0000256" key="10">
    <source>
        <dbReference type="SAM" id="SignalP"/>
    </source>
</evidence>
<proteinExistence type="predicted"/>
<dbReference type="Gene3D" id="1.10.760.10">
    <property type="entry name" value="Cytochrome c-like domain"/>
    <property type="match status" value="1"/>
</dbReference>
<dbReference type="GO" id="GO:0005506">
    <property type="term" value="F:iron ion binding"/>
    <property type="evidence" value="ECO:0007669"/>
    <property type="project" value="InterPro"/>
</dbReference>
<feature type="domain" description="Cytochrome c" evidence="11">
    <location>
        <begin position="34"/>
        <end position="137"/>
    </location>
</feature>
<feature type="chain" id="PRO_5002553851" evidence="10">
    <location>
        <begin position="20"/>
        <end position="297"/>
    </location>
</feature>
<keyword evidence="13" id="KW-1185">Reference proteome</keyword>
<organism evidence="12 13">
    <name type="scientific">Thioalkalivibrio versutus</name>
    <dbReference type="NCBI Taxonomy" id="106634"/>
    <lineage>
        <taxon>Bacteria</taxon>
        <taxon>Pseudomonadati</taxon>
        <taxon>Pseudomonadota</taxon>
        <taxon>Gammaproteobacteria</taxon>
        <taxon>Chromatiales</taxon>
        <taxon>Ectothiorhodospiraceae</taxon>
        <taxon>Thioalkalivibrio</taxon>
    </lineage>
</organism>
<evidence type="ECO:0000313" key="13">
    <source>
        <dbReference type="Proteomes" id="UP000064201"/>
    </source>
</evidence>
<dbReference type="GO" id="GO:0016614">
    <property type="term" value="F:oxidoreductase activity, acting on CH-OH group of donors"/>
    <property type="evidence" value="ECO:0007669"/>
    <property type="project" value="InterPro"/>
</dbReference>
<keyword evidence="2" id="KW-1003">Cell membrane</keyword>
<keyword evidence="6" id="KW-0677">Repeat</keyword>
<dbReference type="InterPro" id="IPR014353">
    <property type="entry name" value="Membr-bd_ADH_cyt_c"/>
</dbReference>
<keyword evidence="3 9" id="KW-0349">Heme</keyword>
<dbReference type="InterPro" id="IPR051459">
    <property type="entry name" value="Cytochrome_c-type_DH"/>
</dbReference>
<dbReference type="PANTHER" id="PTHR35008:SF8">
    <property type="entry name" value="ALCOHOL DEHYDROGENASE CYTOCHROME C SUBUNIT"/>
    <property type="match status" value="1"/>
</dbReference>
<dbReference type="EMBL" id="CP011367">
    <property type="protein sequence ID" value="AKJ96445.1"/>
    <property type="molecule type" value="Genomic_DNA"/>
</dbReference>
<evidence type="ECO:0000259" key="11">
    <source>
        <dbReference type="PROSITE" id="PS51007"/>
    </source>
</evidence>
<gene>
    <name evidence="12" type="ORF">TVD_06585</name>
</gene>
<dbReference type="GO" id="GO:0005886">
    <property type="term" value="C:plasma membrane"/>
    <property type="evidence" value="ECO:0007669"/>
    <property type="project" value="UniProtKB-SubCell"/>
</dbReference>
<dbReference type="Proteomes" id="UP000064201">
    <property type="component" value="Chromosome"/>
</dbReference>
<name>A0A0G3G5A5_9GAMM</name>
<dbReference type="PROSITE" id="PS51007">
    <property type="entry name" value="CYTC"/>
    <property type="match status" value="2"/>
</dbReference>
<evidence type="ECO:0000256" key="2">
    <source>
        <dbReference type="ARBA" id="ARBA00022475"/>
    </source>
</evidence>
<evidence type="ECO:0000256" key="9">
    <source>
        <dbReference type="PROSITE-ProRule" id="PRU00433"/>
    </source>
</evidence>
<evidence type="ECO:0000256" key="8">
    <source>
        <dbReference type="ARBA" id="ARBA00023136"/>
    </source>
</evidence>
<feature type="domain" description="Cytochrome c" evidence="11">
    <location>
        <begin position="180"/>
        <end position="290"/>
    </location>
</feature>
<keyword evidence="7 9" id="KW-0408">Iron</keyword>
<keyword evidence="5 10" id="KW-0732">Signal</keyword>
<comment type="subcellular location">
    <subcellularLocation>
        <location evidence="1">Cell membrane</location>
    </subcellularLocation>
</comment>
<keyword evidence="8" id="KW-0472">Membrane</keyword>
<dbReference type="AlphaFoldDB" id="A0A0G3G5A5"/>
<evidence type="ECO:0000256" key="4">
    <source>
        <dbReference type="ARBA" id="ARBA00022723"/>
    </source>
</evidence>
<evidence type="ECO:0000256" key="6">
    <source>
        <dbReference type="ARBA" id="ARBA00022737"/>
    </source>
</evidence>
<dbReference type="InterPro" id="IPR009056">
    <property type="entry name" value="Cyt_c-like_dom"/>
</dbReference>
<evidence type="ECO:0000256" key="5">
    <source>
        <dbReference type="ARBA" id="ARBA00022729"/>
    </source>
</evidence>
<dbReference type="GO" id="GO:0009055">
    <property type="term" value="F:electron transfer activity"/>
    <property type="evidence" value="ECO:0007669"/>
    <property type="project" value="InterPro"/>
</dbReference>
<keyword evidence="4 9" id="KW-0479">Metal-binding</keyword>
<dbReference type="STRING" id="106634.TVD_06585"/>
<evidence type="ECO:0000256" key="3">
    <source>
        <dbReference type="ARBA" id="ARBA00022617"/>
    </source>
</evidence>
<evidence type="ECO:0000313" key="12">
    <source>
        <dbReference type="EMBL" id="AKJ96445.1"/>
    </source>
</evidence>
<sequence>MAACLSALFLVGSAATVQAGVQIGEHDPSAGTDEQIAYGEYVLRAGGCVTCHTAEDGEFLAGGRAIESPFGAFYGPNITPDAEHGIGGWSDEDFKRALLEGRSPDGRHYYPAFPYTSYTKMQPRDVEALWAFLQSEVEPVARENTPHDLVWYARFRSSLMGWKWLHFEPGTFEADPDQSDEWNRGAYLANALGHCMECHTPRTRTGGLDLKRIGAGARLPDGDVASNITPDRETGIGRWGERHIARYLEMGLTRDGDFAGGGMADVIDHGTAHLTDADRRAIAIYIGSLEPIEHDPE</sequence>
<dbReference type="Pfam" id="PF00034">
    <property type="entry name" value="Cytochrom_C"/>
    <property type="match status" value="1"/>
</dbReference>
<dbReference type="GO" id="GO:0020037">
    <property type="term" value="F:heme binding"/>
    <property type="evidence" value="ECO:0007669"/>
    <property type="project" value="InterPro"/>
</dbReference>
<evidence type="ECO:0000256" key="7">
    <source>
        <dbReference type="ARBA" id="ARBA00023004"/>
    </source>
</evidence>
<dbReference type="KEGG" id="tvr:TVD_06585"/>
<dbReference type="PIRSF" id="PIRSF000018">
    <property type="entry name" value="Mb_ADH_cyt_c"/>
    <property type="match status" value="1"/>
</dbReference>
<protein>
    <submittedName>
        <fullName evidence="12">Cytochrome C</fullName>
    </submittedName>
</protein>
<feature type="signal peptide" evidence="10">
    <location>
        <begin position="1"/>
        <end position="19"/>
    </location>
</feature>
<dbReference type="PATRIC" id="fig|106634.4.peg.1346"/>
<accession>A0A0G3G5A5</accession>
<evidence type="ECO:0000256" key="1">
    <source>
        <dbReference type="ARBA" id="ARBA00004236"/>
    </source>
</evidence>